<organism evidence="1">
    <name type="scientific">Rhodanobacter sp. FW102-FHT14D06</name>
    <dbReference type="NCBI Taxonomy" id="3351461"/>
    <lineage>
        <taxon>Bacteria</taxon>
        <taxon>Pseudomonadati</taxon>
        <taxon>Pseudomonadota</taxon>
        <taxon>Gammaproteobacteria</taxon>
        <taxon>Lysobacterales</taxon>
        <taxon>Rhodanobacteraceae</taxon>
        <taxon>Rhodanobacter</taxon>
    </lineage>
</organism>
<dbReference type="AlphaFoldDB" id="A0AB74V7Y8"/>
<accession>A0AB74V7Y8</accession>
<dbReference type="EMBL" id="CP170722">
    <property type="protein sequence ID" value="XIA23592.1"/>
    <property type="molecule type" value="Genomic_DNA"/>
</dbReference>
<dbReference type="NCBIfam" id="TIGR02001">
    <property type="entry name" value="gcw_chp"/>
    <property type="match status" value="1"/>
</dbReference>
<dbReference type="RefSeq" id="WP_395120701.1">
    <property type="nucleotide sequence ID" value="NZ_CP170722.1"/>
</dbReference>
<dbReference type="InterPro" id="IPR010239">
    <property type="entry name" value="CHP02001"/>
</dbReference>
<sequence length="273" mass="29492">MDVWTSGRPSPRHHRFEGGSMRRSGMFAAVAVSCCAATGPAPLRAGDAPASQWIGNAGVVSDYLFRGISQTDRKPAVQAGVEFDHADGWYVGGWGSNVSWLSDTSTPAAPVSSSVELDLYGGWRGRLGDGWSVDLGAYRYQYPGSYPAGATLPNTSEIYVAVAWKNLSLKYSCALTPLFGYADSERSGYLDLSWNQPLAPGWQLNTHVGHQQVANVPGASYSDWKLGVTRSFAGNWSLALGYYDTNARRSVYTNARGHYLGRTTAVLSLARSF</sequence>
<name>A0AB74V7Y8_9GAMM</name>
<gene>
    <name evidence="1" type="ORF">ACFCQI_06870</name>
</gene>
<protein>
    <submittedName>
        <fullName evidence="1">TorF family putative porin</fullName>
    </submittedName>
</protein>
<dbReference type="Pfam" id="PF09694">
    <property type="entry name" value="Gcw_chp"/>
    <property type="match status" value="1"/>
</dbReference>
<reference evidence="1" key="1">
    <citation type="submission" date="2024-10" db="EMBL/GenBank/DDBJ databases">
        <authorList>
            <person name="Lesea H.P."/>
            <person name="Kuehl J.V."/>
            <person name="Chandonia J.-M."/>
        </authorList>
    </citation>
    <scope>NUCLEOTIDE SEQUENCE</scope>
    <source>
        <strain evidence="1">FW102-FHT14D06</strain>
    </source>
</reference>
<proteinExistence type="predicted"/>
<evidence type="ECO:0000313" key="1">
    <source>
        <dbReference type="EMBL" id="XIA23592.1"/>
    </source>
</evidence>